<evidence type="ECO:0000313" key="2">
    <source>
        <dbReference type="EMBL" id="GAA4139857.1"/>
    </source>
</evidence>
<sequence>MALNFNLPNMKSNTINQIAIYTCFFILFTCSCKKENGNRGVIPKGDLIGLSFSSSIEGELQDHELGLKASNRNSTNPYEALGTLTGNFQNQDFEVATFVKNPNLPTSNSMDKKAQNSNQLSDKKNSIKASTPMNTGVKYRVYLRNRTTGHWQTKVFSSNSTSNQDTIGIYNYYSYDWYAYSNNTTSNNDVPDIRSGDNLEVMSDNKDLLWAKGEILASTATTNQRLGITFQHKLARMQVNIDYRGLFVNSMASYDFNLGLTGSSPTFRKGKLNLTTGNFVSGSHQNYAPAVTPTFPEAGYLDRQTFYFYSSEAKTFGSVKVSYTSLDYTTYDGKNITYEELDNKVFSVIGTGPNNIVTTIGGNTIINFIFIESSVRSGTGTTKWARANLYYEGDNARNPYRFHRQTTQIGSPPNNSHVPRLNKVPNRDMFMKNHKKPDTYANRPANDRTNQTIYPLGDPCSEVLPKGAWKKTSHENFTEFVNSVPKPLGNYNGDYFKGITHVVGAYNGSNASYPFDSPYVIFERNGYINNADLVVTTNNGYYWSDRNPGDGAGQIGSLLYIVGNNFWPIGSPAWNISVVDQGSHTAASIRCVRTSLYQ</sequence>
<gene>
    <name evidence="2" type="ORF">GCM10022216_18440</name>
</gene>
<organism evidence="2 3">
    <name type="scientific">Sphingobacterium kyonggiense</name>
    <dbReference type="NCBI Taxonomy" id="714075"/>
    <lineage>
        <taxon>Bacteria</taxon>
        <taxon>Pseudomonadati</taxon>
        <taxon>Bacteroidota</taxon>
        <taxon>Sphingobacteriia</taxon>
        <taxon>Sphingobacteriales</taxon>
        <taxon>Sphingobacteriaceae</taxon>
        <taxon>Sphingobacterium</taxon>
    </lineage>
</organism>
<evidence type="ECO:0000313" key="3">
    <source>
        <dbReference type="Proteomes" id="UP001500101"/>
    </source>
</evidence>
<accession>A0ABP7YQP6</accession>
<feature type="region of interest" description="Disordered" evidence="1">
    <location>
        <begin position="104"/>
        <end position="129"/>
    </location>
</feature>
<evidence type="ECO:0000256" key="1">
    <source>
        <dbReference type="SAM" id="MobiDB-lite"/>
    </source>
</evidence>
<comment type="caution">
    <text evidence="2">The sequence shown here is derived from an EMBL/GenBank/DDBJ whole genome shotgun (WGS) entry which is preliminary data.</text>
</comment>
<evidence type="ECO:0008006" key="4">
    <source>
        <dbReference type="Google" id="ProtNLM"/>
    </source>
</evidence>
<feature type="compositionally biased region" description="Polar residues" evidence="1">
    <location>
        <begin position="104"/>
        <end position="120"/>
    </location>
</feature>
<proteinExistence type="predicted"/>
<reference evidence="3" key="1">
    <citation type="journal article" date="2019" name="Int. J. Syst. Evol. Microbiol.">
        <title>The Global Catalogue of Microorganisms (GCM) 10K type strain sequencing project: providing services to taxonomists for standard genome sequencing and annotation.</title>
        <authorList>
            <consortium name="The Broad Institute Genomics Platform"/>
            <consortium name="The Broad Institute Genome Sequencing Center for Infectious Disease"/>
            <person name="Wu L."/>
            <person name="Ma J."/>
        </authorList>
    </citation>
    <scope>NUCLEOTIDE SEQUENCE [LARGE SCALE GENOMIC DNA]</scope>
    <source>
        <strain evidence="3">JCM 16704</strain>
    </source>
</reference>
<dbReference type="EMBL" id="BAAAZI010000007">
    <property type="protein sequence ID" value="GAA4139857.1"/>
    <property type="molecule type" value="Genomic_DNA"/>
</dbReference>
<dbReference type="Proteomes" id="UP001500101">
    <property type="component" value="Unassembled WGS sequence"/>
</dbReference>
<protein>
    <recommendedName>
        <fullName evidence="4">Fimbrillin-like protein</fullName>
    </recommendedName>
</protein>
<keyword evidence="3" id="KW-1185">Reference proteome</keyword>
<name>A0ABP7YQP6_9SPHI</name>